<protein>
    <submittedName>
        <fullName evidence="1">Uncharacterized protein</fullName>
    </submittedName>
</protein>
<evidence type="ECO:0000313" key="2">
    <source>
        <dbReference type="Proteomes" id="UP000030016"/>
    </source>
</evidence>
<dbReference type="Proteomes" id="UP000030016">
    <property type="component" value="Unassembled WGS sequence"/>
</dbReference>
<dbReference type="AlphaFoldDB" id="A0AA88ZPG8"/>
<dbReference type="SUPFAM" id="SSF143100">
    <property type="entry name" value="TTHA1013/TTHA0281-like"/>
    <property type="match status" value="1"/>
</dbReference>
<reference evidence="1 2" key="1">
    <citation type="submission" date="2014-01" db="EMBL/GenBank/DDBJ databases">
        <title>Plasmidome dynamics in the species complex Clostridium novyi sensu lato converts strains of independent lineages into distinctly different pathogens.</title>
        <authorList>
            <person name="Skarin H."/>
            <person name="Segerman B."/>
        </authorList>
    </citation>
    <scope>NUCLEOTIDE SEQUENCE [LARGE SCALE GENOMIC DNA]</scope>
    <source>
        <strain evidence="1 2">4570</strain>
    </source>
</reference>
<dbReference type="InterPro" id="IPR035069">
    <property type="entry name" value="TTHA1013/TTHA0281-like"/>
</dbReference>
<dbReference type="RefSeq" id="WP_039249593.1">
    <property type="nucleotide sequence ID" value="NZ_JDRX01000009.1"/>
</dbReference>
<dbReference type="EMBL" id="JDRX01000009">
    <property type="protein sequence ID" value="KGN02398.1"/>
    <property type="molecule type" value="Genomic_DNA"/>
</dbReference>
<sequence>MRIPVIIYKEGNTFTAEYIGLKNIEYGYSTMEELKNDFIKGIESGIEGLNEHNLKLPTSEEIIKELQEQLEIEYFDMIQSIEFIEYNMTV</sequence>
<organism evidence="1 2">
    <name type="scientific">Clostridium novyi A str. 4570</name>
    <dbReference type="NCBI Taxonomy" id="1444290"/>
    <lineage>
        <taxon>Bacteria</taxon>
        <taxon>Bacillati</taxon>
        <taxon>Bacillota</taxon>
        <taxon>Clostridia</taxon>
        <taxon>Eubacteriales</taxon>
        <taxon>Clostridiaceae</taxon>
        <taxon>Clostridium</taxon>
    </lineage>
</organism>
<gene>
    <name evidence="1" type="ORF">Z969_05605</name>
</gene>
<accession>A0AA88ZPG8</accession>
<proteinExistence type="predicted"/>
<name>A0AA88ZPG8_CLONO</name>
<evidence type="ECO:0000313" key="1">
    <source>
        <dbReference type="EMBL" id="KGN02398.1"/>
    </source>
</evidence>
<dbReference type="Gene3D" id="3.30.160.250">
    <property type="match status" value="1"/>
</dbReference>
<comment type="caution">
    <text evidence="1">The sequence shown here is derived from an EMBL/GenBank/DDBJ whole genome shotgun (WGS) entry which is preliminary data.</text>
</comment>